<dbReference type="GO" id="GO:0005524">
    <property type="term" value="F:ATP binding"/>
    <property type="evidence" value="ECO:0007669"/>
    <property type="project" value="UniProtKB-UniRule"/>
</dbReference>
<dbReference type="CDD" id="cd00773">
    <property type="entry name" value="HisRS-like_core"/>
    <property type="match status" value="1"/>
</dbReference>
<dbReference type="NCBIfam" id="TIGR00442">
    <property type="entry name" value="hisS"/>
    <property type="match status" value="1"/>
</dbReference>
<sequence length="419" mass="49359">MSNKQITAVRGTTDWFDQAMILFNAISHKIIALSDLYTFQRIKTPVFEHAELFSRNLEHSDIVKKELYQLIDRSERKLALRPEGTASIIRAVNEHKLLDQNPWPLKLYYLEPMFRYERPQKGRMREFYQYGIELVGELDELDYLQTILFAKKILDTFNFDCVLNINWLGNFASRKRWVEQLNQYFKQYQDQLSELSVSRLDSYGVLRILDDKNESKKDFVRSAPTIHQFISLEEQTQFKQLLEQLDQLGIKYVYNSSLVRGLDYYSELVFEFILANNDQAQSTLIGGGCYQNLIAELTNKPLKAIGFALSIERFISYLDDKTKDSLINQDQKPRYLLINLVPNKELATLNLSQKLINHNYQVYYQHKLNKVNKAIKYALRAKFTHLIIMGNDEWSEQTMTIKDLSSQTQQTIKYKEFIK</sequence>
<keyword evidence="5 7" id="KW-0030">Aminoacyl-tRNA synthetase</keyword>
<evidence type="ECO:0000256" key="3">
    <source>
        <dbReference type="ARBA" id="ARBA00022741"/>
    </source>
</evidence>
<evidence type="ECO:0000256" key="2">
    <source>
        <dbReference type="ARBA" id="ARBA00022490"/>
    </source>
</evidence>
<dbReference type="Proteomes" id="UP000018735">
    <property type="component" value="Chromosome"/>
</dbReference>
<evidence type="ECO:0000313" key="10">
    <source>
        <dbReference type="EMBL" id="AHB99495.1"/>
    </source>
</evidence>
<dbReference type="InterPro" id="IPR006195">
    <property type="entry name" value="aa-tRNA-synth_II"/>
</dbReference>
<dbReference type="KEGG" id="mgz:GCW_01065"/>
<protein>
    <recommendedName>
        <fullName evidence="7">Histidine--tRNA ligase</fullName>
        <ecNumber evidence="7">6.1.1.21</ecNumber>
    </recommendedName>
    <alternativeName>
        <fullName evidence="7">Histidyl-tRNA synthetase</fullName>
        <shortName evidence="7">HisRS</shortName>
    </alternativeName>
</protein>
<dbReference type="Gene3D" id="3.30.930.10">
    <property type="entry name" value="Bira Bifunctional Protein, Domain 2"/>
    <property type="match status" value="1"/>
</dbReference>
<dbReference type="InterPro" id="IPR045864">
    <property type="entry name" value="aa-tRNA-synth_II/BPL/LPL"/>
</dbReference>
<organism evidence="10 11">
    <name type="scientific">Mycoplasmoides gallisepticum S6</name>
    <dbReference type="NCBI Taxonomy" id="1006581"/>
    <lineage>
        <taxon>Bacteria</taxon>
        <taxon>Bacillati</taxon>
        <taxon>Mycoplasmatota</taxon>
        <taxon>Mycoplasmoidales</taxon>
        <taxon>Mycoplasmoidaceae</taxon>
        <taxon>Mycoplasmoides</taxon>
    </lineage>
</organism>
<dbReference type="InterPro" id="IPR004154">
    <property type="entry name" value="Anticodon-bd"/>
</dbReference>
<comment type="similarity">
    <text evidence="1 7">Belongs to the class-II aminoacyl-tRNA synthetase family.</text>
</comment>
<dbReference type="PANTHER" id="PTHR43707">
    <property type="entry name" value="HISTIDYL-TRNA SYNTHETASE"/>
    <property type="match status" value="1"/>
</dbReference>
<dbReference type="Pfam" id="PF13393">
    <property type="entry name" value="tRNA-synt_His"/>
    <property type="match status" value="1"/>
</dbReference>
<evidence type="ECO:0000256" key="7">
    <source>
        <dbReference type="HAMAP-Rule" id="MF_00127"/>
    </source>
</evidence>
<evidence type="ECO:0000256" key="4">
    <source>
        <dbReference type="ARBA" id="ARBA00022840"/>
    </source>
</evidence>
<dbReference type="SUPFAM" id="SSF52954">
    <property type="entry name" value="Class II aaRS ABD-related"/>
    <property type="match status" value="1"/>
</dbReference>
<feature type="binding site" evidence="8">
    <location>
        <position position="133"/>
    </location>
    <ligand>
        <name>L-histidine</name>
        <dbReference type="ChEBI" id="CHEBI:57595"/>
    </ligand>
</feature>
<reference evidence="10 11" key="1">
    <citation type="journal article" date="2011" name="PLoS ONE">
        <title>Core proteome of the minimal cell: comparative proteomics of three mollicute species.</title>
        <authorList>
            <person name="Fisunov G.Y."/>
            <person name="Alexeev D.G."/>
            <person name="Bazaleev N.A."/>
            <person name="Ladygina V.G."/>
            <person name="Galyamina M.A."/>
            <person name="Kondratov I.G."/>
            <person name="Zhukova N.A."/>
            <person name="Serebryakova M.V."/>
            <person name="Demina I.A."/>
            <person name="Govorun V.M."/>
        </authorList>
    </citation>
    <scope>NUCLEOTIDE SEQUENCE [LARGE SCALE GENOMIC DNA]</scope>
    <source>
        <strain evidence="10 11">S6</strain>
    </source>
</reference>
<keyword evidence="3 7" id="KW-0547">Nucleotide-binding</keyword>
<dbReference type="GO" id="GO:0004821">
    <property type="term" value="F:histidine-tRNA ligase activity"/>
    <property type="evidence" value="ECO:0007669"/>
    <property type="project" value="UniProtKB-UniRule"/>
</dbReference>
<accession>A0A0F6CK73</accession>
<dbReference type="EC" id="6.1.1.21" evidence="7"/>
<dbReference type="eggNOG" id="COG0124">
    <property type="taxonomic scope" value="Bacteria"/>
</dbReference>
<comment type="subcellular location">
    <subcellularLocation>
        <location evidence="7">Cytoplasm</location>
    </subcellularLocation>
</comment>
<dbReference type="PROSITE" id="PS50862">
    <property type="entry name" value="AA_TRNA_LIGASE_II"/>
    <property type="match status" value="1"/>
</dbReference>
<keyword evidence="7" id="KW-0648">Protein biosynthesis</keyword>
<feature type="binding site" evidence="8">
    <location>
        <begin position="83"/>
        <end position="85"/>
    </location>
    <ligand>
        <name>L-histidine</name>
        <dbReference type="ChEBI" id="CHEBI:57595"/>
    </ligand>
</feature>
<feature type="binding site" evidence="8">
    <location>
        <position position="260"/>
    </location>
    <ligand>
        <name>L-histidine</name>
        <dbReference type="ChEBI" id="CHEBI:57595"/>
    </ligand>
</feature>
<feature type="domain" description="Aminoacyl-transfer RNA synthetases class-II family profile" evidence="9">
    <location>
        <begin position="1"/>
        <end position="342"/>
    </location>
</feature>
<dbReference type="InterPro" id="IPR004516">
    <property type="entry name" value="HisRS/HisZ"/>
</dbReference>
<name>A0A0F6CK73_MYCGL</name>
<dbReference type="PIRSF" id="PIRSF001549">
    <property type="entry name" value="His-tRNA_synth"/>
    <property type="match status" value="1"/>
</dbReference>
<proteinExistence type="inferred from homology"/>
<comment type="catalytic activity">
    <reaction evidence="6 7">
        <text>tRNA(His) + L-histidine + ATP = L-histidyl-tRNA(His) + AMP + diphosphate + H(+)</text>
        <dbReference type="Rhea" id="RHEA:17313"/>
        <dbReference type="Rhea" id="RHEA-COMP:9665"/>
        <dbReference type="Rhea" id="RHEA-COMP:9689"/>
        <dbReference type="ChEBI" id="CHEBI:15378"/>
        <dbReference type="ChEBI" id="CHEBI:30616"/>
        <dbReference type="ChEBI" id="CHEBI:33019"/>
        <dbReference type="ChEBI" id="CHEBI:57595"/>
        <dbReference type="ChEBI" id="CHEBI:78442"/>
        <dbReference type="ChEBI" id="CHEBI:78527"/>
        <dbReference type="ChEBI" id="CHEBI:456215"/>
        <dbReference type="EC" id="6.1.1.21"/>
    </reaction>
</comment>
<evidence type="ECO:0000256" key="5">
    <source>
        <dbReference type="ARBA" id="ARBA00023146"/>
    </source>
</evidence>
<evidence type="ECO:0000256" key="8">
    <source>
        <dbReference type="PIRSR" id="PIRSR001549-1"/>
    </source>
</evidence>
<dbReference type="HAMAP" id="MF_00127">
    <property type="entry name" value="His_tRNA_synth"/>
    <property type="match status" value="1"/>
</dbReference>
<evidence type="ECO:0000256" key="1">
    <source>
        <dbReference type="ARBA" id="ARBA00008226"/>
    </source>
</evidence>
<dbReference type="Gene3D" id="3.40.50.800">
    <property type="entry name" value="Anticodon-binding domain"/>
    <property type="match status" value="1"/>
</dbReference>
<dbReference type="InterPro" id="IPR036621">
    <property type="entry name" value="Anticodon-bd_dom_sf"/>
</dbReference>
<dbReference type="RefSeq" id="WP_011883943.1">
    <property type="nucleotide sequence ID" value="NC_023030.2"/>
</dbReference>
<dbReference type="InterPro" id="IPR015807">
    <property type="entry name" value="His-tRNA-ligase"/>
</dbReference>
<feature type="binding site" evidence="8">
    <location>
        <position position="115"/>
    </location>
    <ligand>
        <name>L-histidine</name>
        <dbReference type="ChEBI" id="CHEBI:57595"/>
    </ligand>
</feature>
<dbReference type="InterPro" id="IPR041715">
    <property type="entry name" value="HisRS-like_core"/>
</dbReference>
<evidence type="ECO:0000313" key="11">
    <source>
        <dbReference type="Proteomes" id="UP000018735"/>
    </source>
</evidence>
<dbReference type="GO" id="GO:0006427">
    <property type="term" value="P:histidyl-tRNA aminoacylation"/>
    <property type="evidence" value="ECO:0007669"/>
    <property type="project" value="UniProtKB-UniRule"/>
</dbReference>
<keyword evidence="2 7" id="KW-0963">Cytoplasm</keyword>
<dbReference type="GO" id="GO:0005737">
    <property type="term" value="C:cytoplasm"/>
    <property type="evidence" value="ECO:0007669"/>
    <property type="project" value="UniProtKB-SubCell"/>
</dbReference>
<feature type="binding site" evidence="8">
    <location>
        <position position="129"/>
    </location>
    <ligand>
        <name>L-histidine</name>
        <dbReference type="ChEBI" id="CHEBI:57595"/>
    </ligand>
</feature>
<gene>
    <name evidence="7 10" type="primary">hisS</name>
    <name evidence="10" type="ORF">GCW_01065</name>
</gene>
<dbReference type="Pfam" id="PF03129">
    <property type="entry name" value="HGTP_anticodon"/>
    <property type="match status" value="1"/>
</dbReference>
<dbReference type="PANTHER" id="PTHR43707:SF1">
    <property type="entry name" value="HISTIDINE--TRNA LIGASE, MITOCHONDRIAL-RELATED"/>
    <property type="match status" value="1"/>
</dbReference>
<feature type="binding site" evidence="8">
    <location>
        <begin position="264"/>
        <end position="265"/>
    </location>
    <ligand>
        <name>L-histidine</name>
        <dbReference type="ChEBI" id="CHEBI:57595"/>
    </ligand>
</feature>
<dbReference type="SUPFAM" id="SSF55681">
    <property type="entry name" value="Class II aaRS and biotin synthetases"/>
    <property type="match status" value="1"/>
</dbReference>
<evidence type="ECO:0000259" key="9">
    <source>
        <dbReference type="PROSITE" id="PS50862"/>
    </source>
</evidence>
<keyword evidence="4 7" id="KW-0067">ATP-binding</keyword>
<dbReference type="HOGENOM" id="CLU_025113_1_1_14"/>
<dbReference type="AlphaFoldDB" id="A0A0F6CK73"/>
<comment type="subunit">
    <text evidence="7">Homodimer.</text>
</comment>
<dbReference type="EMBL" id="CP006916">
    <property type="protein sequence ID" value="AHB99495.1"/>
    <property type="molecule type" value="Genomic_DNA"/>
</dbReference>
<evidence type="ECO:0000256" key="6">
    <source>
        <dbReference type="ARBA" id="ARBA00047639"/>
    </source>
</evidence>
<keyword evidence="7" id="KW-0436">Ligase</keyword>